<accession>A0AAV7B6X9</accession>
<evidence type="ECO:0000256" key="1">
    <source>
        <dbReference type="SAM" id="Phobius"/>
    </source>
</evidence>
<evidence type="ECO:0000313" key="3">
    <source>
        <dbReference type="Proteomes" id="UP000824782"/>
    </source>
</evidence>
<dbReference type="Proteomes" id="UP000824782">
    <property type="component" value="Unassembled WGS sequence"/>
</dbReference>
<reference evidence="2" key="1">
    <citation type="thesis" date="2020" institute="ProQuest LLC" country="789 East Eisenhower Parkway, Ann Arbor, MI, USA">
        <title>Comparative Genomics and Chromosome Evolution.</title>
        <authorList>
            <person name="Mudd A.B."/>
        </authorList>
    </citation>
    <scope>NUCLEOTIDE SEQUENCE</scope>
    <source>
        <strain evidence="2">237g6f4</strain>
        <tissue evidence="2">Blood</tissue>
    </source>
</reference>
<feature type="transmembrane region" description="Helical" evidence="1">
    <location>
        <begin position="46"/>
        <end position="62"/>
    </location>
</feature>
<evidence type="ECO:0000313" key="2">
    <source>
        <dbReference type="EMBL" id="KAG8568266.1"/>
    </source>
</evidence>
<name>A0AAV7B6X9_ENGPU</name>
<organism evidence="2 3">
    <name type="scientific">Engystomops pustulosus</name>
    <name type="common">Tungara frog</name>
    <name type="synonym">Physalaemus pustulosus</name>
    <dbReference type="NCBI Taxonomy" id="76066"/>
    <lineage>
        <taxon>Eukaryota</taxon>
        <taxon>Metazoa</taxon>
        <taxon>Chordata</taxon>
        <taxon>Craniata</taxon>
        <taxon>Vertebrata</taxon>
        <taxon>Euteleostomi</taxon>
        <taxon>Amphibia</taxon>
        <taxon>Batrachia</taxon>
        <taxon>Anura</taxon>
        <taxon>Neobatrachia</taxon>
        <taxon>Hyloidea</taxon>
        <taxon>Leptodactylidae</taxon>
        <taxon>Leiuperinae</taxon>
        <taxon>Engystomops</taxon>
    </lineage>
</organism>
<gene>
    <name evidence="2" type="ORF">GDO81_013940</name>
</gene>
<comment type="caution">
    <text evidence="2">The sequence shown here is derived from an EMBL/GenBank/DDBJ whole genome shotgun (WGS) entry which is preliminary data.</text>
</comment>
<keyword evidence="1" id="KW-0472">Membrane</keyword>
<keyword evidence="3" id="KW-1185">Reference proteome</keyword>
<keyword evidence="1" id="KW-0812">Transmembrane</keyword>
<dbReference type="EMBL" id="WNYA01000006">
    <property type="protein sequence ID" value="KAG8568266.1"/>
    <property type="molecule type" value="Genomic_DNA"/>
</dbReference>
<sequence>MSAGVVHRDLLLDMSVCTTFVRPAFNLKLHGRMPAITKSWPGDSRVRFGILCALIFMCWTHVKGLINYRECVSFIVASIGYTVIICMFINSFFCSYSSLLLLWVLSIFCVTRPEETEEKSVKVEEHSGLAVKRSTSTMTSLLNGEKFIKLFQSLLYEEEILGTESESIEEKMYKLTFAFKQLRKVQIIIDSLKFQIFYQFQSPANESKRIQDLINKYEHTKVYMELRRHMLNIAQKKFSTFTVKGMALKIWLSEALEFQEKLHSTTCNSPSDIQALSFLLLVML</sequence>
<dbReference type="AlphaFoldDB" id="A0AAV7B6X9"/>
<keyword evidence="1" id="KW-1133">Transmembrane helix</keyword>
<proteinExistence type="predicted"/>
<protein>
    <submittedName>
        <fullName evidence="2">Uncharacterized protein</fullName>
    </submittedName>
</protein>
<feature type="transmembrane region" description="Helical" evidence="1">
    <location>
        <begin position="74"/>
        <end position="105"/>
    </location>
</feature>